<organism evidence="1 2">
    <name type="scientific">Aquamicrobium soli</name>
    <dbReference type="NCBI Taxonomy" id="1811518"/>
    <lineage>
        <taxon>Bacteria</taxon>
        <taxon>Pseudomonadati</taxon>
        <taxon>Pseudomonadota</taxon>
        <taxon>Alphaproteobacteria</taxon>
        <taxon>Hyphomicrobiales</taxon>
        <taxon>Phyllobacteriaceae</taxon>
        <taxon>Aquamicrobium</taxon>
    </lineage>
</organism>
<reference evidence="2" key="1">
    <citation type="journal article" date="2019" name="Int. J. Syst. Evol. Microbiol.">
        <title>The Global Catalogue of Microorganisms (GCM) 10K type strain sequencing project: providing services to taxonomists for standard genome sequencing and annotation.</title>
        <authorList>
            <consortium name="The Broad Institute Genomics Platform"/>
            <consortium name="The Broad Institute Genome Sequencing Center for Infectious Disease"/>
            <person name="Wu L."/>
            <person name="Ma J."/>
        </authorList>
    </citation>
    <scope>NUCLEOTIDE SEQUENCE [LARGE SCALE GENOMIC DNA]</scope>
    <source>
        <strain evidence="2">KCTC 52165</strain>
    </source>
</reference>
<dbReference type="EMBL" id="JBHRTK010000012">
    <property type="protein sequence ID" value="MFC3206873.1"/>
    <property type="molecule type" value="Genomic_DNA"/>
</dbReference>
<dbReference type="InterPro" id="IPR011738">
    <property type="entry name" value="Phage_CHP"/>
</dbReference>
<dbReference type="Proteomes" id="UP001595583">
    <property type="component" value="Unassembled WGS sequence"/>
</dbReference>
<dbReference type="Gene3D" id="1.10.3230.30">
    <property type="entry name" value="Phage gp6-like head-tail connector protein"/>
    <property type="match status" value="1"/>
</dbReference>
<accession>A0ABV7KEE7</accession>
<evidence type="ECO:0000313" key="1">
    <source>
        <dbReference type="EMBL" id="MFC3206873.1"/>
    </source>
</evidence>
<keyword evidence="2" id="KW-1185">Reference proteome</keyword>
<sequence>MWQTPTETVAPADEPVTLDETKHQCRIDFDDDNDYFSHLIAAARDHVEHYCAAKFAAVTVQAEATAWADMTELPVVGANSVSAISYVDTAGETQTLGDDVYELQGDSVVLRAGQAWPDIQAGSVITVAYKLSALACPSSVKHAMLLWLDDAYENRSVGAQESWTTLDALLCNHRYYA</sequence>
<dbReference type="InterPro" id="IPR006450">
    <property type="entry name" value="Phage_HK97_gp6-like"/>
</dbReference>
<dbReference type="NCBIfam" id="TIGR02215">
    <property type="entry name" value="phage_chp_gp8"/>
    <property type="match status" value="1"/>
</dbReference>
<comment type="caution">
    <text evidence="1">The sequence shown here is derived from an EMBL/GenBank/DDBJ whole genome shotgun (WGS) entry which is preliminary data.</text>
</comment>
<dbReference type="CDD" id="cd08054">
    <property type="entry name" value="gp6"/>
    <property type="match status" value="1"/>
</dbReference>
<proteinExistence type="predicted"/>
<name>A0ABV7KEE7_9HYPH</name>
<dbReference type="RefSeq" id="WP_378220674.1">
    <property type="nucleotide sequence ID" value="NZ_JBHRTK010000012.1"/>
</dbReference>
<dbReference type="Pfam" id="PF05135">
    <property type="entry name" value="Phage_connect_1"/>
    <property type="match status" value="1"/>
</dbReference>
<protein>
    <submittedName>
        <fullName evidence="1">Head-tail connector protein</fullName>
    </submittedName>
</protein>
<evidence type="ECO:0000313" key="2">
    <source>
        <dbReference type="Proteomes" id="UP001595583"/>
    </source>
</evidence>
<dbReference type="InterPro" id="IPR021146">
    <property type="entry name" value="Phage_gp6-like_head-tail"/>
</dbReference>
<dbReference type="NCBIfam" id="TIGR01560">
    <property type="entry name" value="put_DNA_pack"/>
    <property type="match status" value="1"/>
</dbReference>
<gene>
    <name evidence="1" type="ORF">ACFOHJ_11670</name>
</gene>